<organism evidence="1">
    <name type="scientific">Roseihalotalea indica</name>
    <dbReference type="NCBI Taxonomy" id="2867963"/>
    <lineage>
        <taxon>Bacteria</taxon>
        <taxon>Pseudomonadati</taxon>
        <taxon>Bacteroidota</taxon>
        <taxon>Cytophagia</taxon>
        <taxon>Cytophagales</taxon>
        <taxon>Catalimonadaceae</taxon>
        <taxon>Roseihalotalea</taxon>
    </lineage>
</organism>
<name>A0AA49JFL2_9BACT</name>
<gene>
    <name evidence="1" type="ORF">K4G66_08045</name>
</gene>
<sequence length="79" mass="8795">MKKYSHSLIEVKGVYSIQHARRIEEKLKVLKGVLQAAVSVSGMVGIEFETARINEAIILKSLKNDGLVIINPEVSVEIY</sequence>
<dbReference type="Gene3D" id="3.30.70.100">
    <property type="match status" value="1"/>
</dbReference>
<accession>A0AA49JFL2</accession>
<dbReference type="AlphaFoldDB" id="A0AA49JFL2"/>
<dbReference type="EMBL" id="CP120682">
    <property type="protein sequence ID" value="WKN38651.1"/>
    <property type="molecule type" value="Genomic_DNA"/>
</dbReference>
<reference evidence="1" key="1">
    <citation type="journal article" date="2023" name="Comput. Struct. Biotechnol. J.">
        <title>Discovery of a novel marine Bacteroidetes with a rich repertoire of carbohydrate-active enzymes.</title>
        <authorList>
            <person name="Chen B."/>
            <person name="Liu G."/>
            <person name="Chen Q."/>
            <person name="Wang H."/>
            <person name="Liu L."/>
            <person name="Tang K."/>
        </authorList>
    </citation>
    <scope>NUCLEOTIDE SEQUENCE</scope>
    <source>
        <strain evidence="1">TK19036</strain>
    </source>
</reference>
<reference evidence="1" key="2">
    <citation type="journal article" date="2024" name="Antonie Van Leeuwenhoek">
        <title>Roseihalotalea indica gen. nov., sp. nov., a halophilic Bacteroidetes from mesopelagic Southwest Indian Ocean with higher carbohydrate metabolic potential.</title>
        <authorList>
            <person name="Chen B."/>
            <person name="Zhang M."/>
            <person name="Lin D."/>
            <person name="Ye J."/>
            <person name="Tang K."/>
        </authorList>
    </citation>
    <scope>NUCLEOTIDE SEQUENCE</scope>
    <source>
        <strain evidence="1">TK19036</strain>
    </source>
</reference>
<proteinExistence type="predicted"/>
<evidence type="ECO:0000313" key="1">
    <source>
        <dbReference type="EMBL" id="WKN38651.1"/>
    </source>
</evidence>
<protein>
    <submittedName>
        <fullName evidence="1">Uncharacterized protein</fullName>
    </submittedName>
</protein>